<sequence length="219" mass="23543">MIVGDEPRSWLEEPKSRARRAAPKSTGTPDAPTLPAKLPTDLDGLRSWLLSTDSIGVPEIGRQDTIGDPASGLMILVDMPDRADTEAGTLLSSDTGLLFDRMLAAIGRDRASTYIAALSPARITGGAIDANSLEMLGRIAKHHVALAQPERLLVMGDAPSRVFCGSSLNESRGSKHNFNHDGGTVSVTATFHPRFLLQQPRLKAQSWKDLQMMTEGMTA</sequence>
<dbReference type="SUPFAM" id="SSF52141">
    <property type="entry name" value="Uracil-DNA glycosylase-like"/>
    <property type="match status" value="1"/>
</dbReference>
<dbReference type="Pfam" id="PF03167">
    <property type="entry name" value="UDG"/>
    <property type="match status" value="1"/>
</dbReference>
<dbReference type="EMBL" id="QRDP01000004">
    <property type="protein sequence ID" value="RED15420.1"/>
    <property type="molecule type" value="Genomic_DNA"/>
</dbReference>
<evidence type="ECO:0000313" key="3">
    <source>
        <dbReference type="EMBL" id="RED15420.1"/>
    </source>
</evidence>
<dbReference type="RefSeq" id="WP_116234944.1">
    <property type="nucleotide sequence ID" value="NZ_QRDP01000004.1"/>
</dbReference>
<organism evidence="3 4">
    <name type="scientific">Parasphingopyxis lamellibrachiae</name>
    <dbReference type="NCBI Taxonomy" id="680125"/>
    <lineage>
        <taxon>Bacteria</taxon>
        <taxon>Pseudomonadati</taxon>
        <taxon>Pseudomonadota</taxon>
        <taxon>Alphaproteobacteria</taxon>
        <taxon>Sphingomonadales</taxon>
        <taxon>Sphingomonadaceae</taxon>
        <taxon>Parasphingopyxis</taxon>
    </lineage>
</organism>
<feature type="compositionally biased region" description="Basic and acidic residues" evidence="1">
    <location>
        <begin position="1"/>
        <end position="16"/>
    </location>
</feature>
<evidence type="ECO:0000259" key="2">
    <source>
        <dbReference type="Pfam" id="PF03167"/>
    </source>
</evidence>
<keyword evidence="4" id="KW-1185">Reference proteome</keyword>
<name>A0A3D9FC79_9SPHN</name>
<feature type="region of interest" description="Disordered" evidence="1">
    <location>
        <begin position="1"/>
        <end position="36"/>
    </location>
</feature>
<evidence type="ECO:0000256" key="1">
    <source>
        <dbReference type="SAM" id="MobiDB-lite"/>
    </source>
</evidence>
<dbReference type="OrthoDB" id="5290748at2"/>
<dbReference type="AlphaFoldDB" id="A0A3D9FC79"/>
<evidence type="ECO:0000313" key="4">
    <source>
        <dbReference type="Proteomes" id="UP000256310"/>
    </source>
</evidence>
<dbReference type="InterPro" id="IPR005122">
    <property type="entry name" value="Uracil-DNA_glycosylase-like"/>
</dbReference>
<dbReference type="Proteomes" id="UP000256310">
    <property type="component" value="Unassembled WGS sequence"/>
</dbReference>
<dbReference type="InterPro" id="IPR036895">
    <property type="entry name" value="Uracil-DNA_glycosylase-like_sf"/>
</dbReference>
<comment type="caution">
    <text evidence="3">The sequence shown here is derived from an EMBL/GenBank/DDBJ whole genome shotgun (WGS) entry which is preliminary data.</text>
</comment>
<proteinExistence type="predicted"/>
<feature type="domain" description="Uracil-DNA glycosylase-like" evidence="2">
    <location>
        <begin position="67"/>
        <end position="211"/>
    </location>
</feature>
<accession>A0A3D9FC79</accession>
<dbReference type="Gene3D" id="3.40.470.10">
    <property type="entry name" value="Uracil-DNA glycosylase-like domain"/>
    <property type="match status" value="1"/>
</dbReference>
<reference evidence="3 4" key="1">
    <citation type="submission" date="2018-07" db="EMBL/GenBank/DDBJ databases">
        <title>Genomic Encyclopedia of Type Strains, Phase IV (KMG-IV): sequencing the most valuable type-strain genomes for metagenomic binning, comparative biology and taxonomic classification.</title>
        <authorList>
            <person name="Goeker M."/>
        </authorList>
    </citation>
    <scope>NUCLEOTIDE SEQUENCE [LARGE SCALE GENOMIC DNA]</scope>
    <source>
        <strain evidence="3 4">DSM 26725</strain>
    </source>
</reference>
<protein>
    <submittedName>
        <fullName evidence="3">DNA polymerase</fullName>
    </submittedName>
</protein>
<gene>
    <name evidence="3" type="ORF">DFR46_0412</name>
</gene>